<feature type="transmembrane region" description="Helical" evidence="1">
    <location>
        <begin position="67"/>
        <end position="84"/>
    </location>
</feature>
<dbReference type="InterPro" id="IPR009937">
    <property type="entry name" value="Phage_holin_3_6"/>
</dbReference>
<gene>
    <name evidence="2" type="ORF">Q0590_14645</name>
</gene>
<evidence type="ECO:0000313" key="3">
    <source>
        <dbReference type="Proteomes" id="UP001168528"/>
    </source>
</evidence>
<feature type="transmembrane region" description="Helical" evidence="1">
    <location>
        <begin position="27"/>
        <end position="55"/>
    </location>
</feature>
<comment type="caution">
    <text evidence="2">The sequence shown here is derived from an EMBL/GenBank/DDBJ whole genome shotgun (WGS) entry which is preliminary data.</text>
</comment>
<protein>
    <submittedName>
        <fullName evidence="2">Phage holin family protein</fullName>
    </submittedName>
</protein>
<evidence type="ECO:0000256" key="1">
    <source>
        <dbReference type="SAM" id="Phobius"/>
    </source>
</evidence>
<proteinExistence type="predicted"/>
<dbReference type="RefSeq" id="WP_302038308.1">
    <property type="nucleotide sequence ID" value="NZ_JAUKPO010000007.1"/>
</dbReference>
<keyword evidence="1" id="KW-0812">Transmembrane</keyword>
<accession>A0ABT8R833</accession>
<dbReference type="EMBL" id="JAUKPO010000007">
    <property type="protein sequence ID" value="MDO1447504.1"/>
    <property type="molecule type" value="Genomic_DNA"/>
</dbReference>
<dbReference type="Proteomes" id="UP001168528">
    <property type="component" value="Unassembled WGS sequence"/>
</dbReference>
<organism evidence="2 3">
    <name type="scientific">Rhodocytophaga aerolata</name>
    <dbReference type="NCBI Taxonomy" id="455078"/>
    <lineage>
        <taxon>Bacteria</taxon>
        <taxon>Pseudomonadati</taxon>
        <taxon>Bacteroidota</taxon>
        <taxon>Cytophagia</taxon>
        <taxon>Cytophagales</taxon>
        <taxon>Rhodocytophagaceae</taxon>
        <taxon>Rhodocytophaga</taxon>
    </lineage>
</organism>
<dbReference type="Pfam" id="PF07332">
    <property type="entry name" value="Phage_holin_3_6"/>
    <property type="match status" value="1"/>
</dbReference>
<reference evidence="2" key="1">
    <citation type="submission" date="2023-07" db="EMBL/GenBank/DDBJ databases">
        <title>The genome sequence of Rhodocytophaga aerolata KACC 12507.</title>
        <authorList>
            <person name="Zhang X."/>
        </authorList>
    </citation>
    <scope>NUCLEOTIDE SEQUENCE</scope>
    <source>
        <strain evidence="2">KACC 12507</strain>
    </source>
</reference>
<keyword evidence="1" id="KW-1133">Transmembrane helix</keyword>
<keyword evidence="3" id="KW-1185">Reference proteome</keyword>
<name>A0ABT8R833_9BACT</name>
<evidence type="ECO:0000313" key="2">
    <source>
        <dbReference type="EMBL" id="MDO1447504.1"/>
    </source>
</evidence>
<keyword evidence="1" id="KW-0472">Membrane</keyword>
<sequence length="149" mass="16424">MEKLIENITRYLEARIELLKVELQQKVASGIVSGIQIGLTAFTLLFAFIFANLALANFLNDVIGNSYAGYLILAGFYVVLFFIAKASQKAIRSKVEDMTEGMFSDKNNGAHANEEVEVVVDSAATHTITTANYEDLDQPSELNQPSQSR</sequence>